<dbReference type="CDD" id="cd08545">
    <property type="entry name" value="YcnI_like"/>
    <property type="match status" value="1"/>
</dbReference>
<reference evidence="4 5" key="1">
    <citation type="submission" date="2017-04" db="EMBL/GenBank/DDBJ databases">
        <authorList>
            <person name="Afonso C.L."/>
            <person name="Miller P.J."/>
            <person name="Scott M.A."/>
            <person name="Spackman E."/>
            <person name="Goraichik I."/>
            <person name="Dimitrov K.M."/>
            <person name="Suarez D.L."/>
            <person name="Swayne D.E."/>
        </authorList>
    </citation>
    <scope>NUCLEOTIDE SEQUENCE [LARGE SCALE GENOMIC DNA]</scope>
    <source>
        <strain evidence="5">XA(T)</strain>
    </source>
</reference>
<dbReference type="AlphaFoldDB" id="A0A1X9LUP1"/>
<dbReference type="Gene3D" id="2.60.40.2230">
    <property type="entry name" value="Uncharacterised protein YcnI-like PF07987, DUF1775"/>
    <property type="match status" value="1"/>
</dbReference>
<name>A0A1X9LUP1_9MICO</name>
<evidence type="ECO:0000256" key="1">
    <source>
        <dbReference type="SAM" id="MobiDB-lite"/>
    </source>
</evidence>
<feature type="transmembrane region" description="Helical" evidence="2">
    <location>
        <begin position="239"/>
        <end position="265"/>
    </location>
</feature>
<evidence type="ECO:0000313" key="5">
    <source>
        <dbReference type="Proteomes" id="UP000192775"/>
    </source>
</evidence>
<evidence type="ECO:0000259" key="3">
    <source>
        <dbReference type="Pfam" id="PF07987"/>
    </source>
</evidence>
<dbReference type="EMBL" id="CP020715">
    <property type="protein sequence ID" value="ARJ06979.1"/>
    <property type="molecule type" value="Genomic_DNA"/>
</dbReference>
<dbReference type="InterPro" id="IPR038507">
    <property type="entry name" value="YcnI-like_sf"/>
</dbReference>
<dbReference type="Pfam" id="PF07987">
    <property type="entry name" value="DUF1775"/>
    <property type="match status" value="1"/>
</dbReference>
<accession>A0A1X9LUP1</accession>
<keyword evidence="2" id="KW-1133">Transmembrane helix</keyword>
<dbReference type="STRING" id="1619308.B5808_18420"/>
<feature type="region of interest" description="Disordered" evidence="1">
    <location>
        <begin position="179"/>
        <end position="199"/>
    </location>
</feature>
<dbReference type="InterPro" id="IPR012533">
    <property type="entry name" value="YcnI-copper_dom"/>
</dbReference>
<keyword evidence="2" id="KW-0472">Membrane</keyword>
<protein>
    <recommendedName>
        <fullName evidence="3">YncI copper-binding domain-containing protein</fullName>
    </recommendedName>
</protein>
<proteinExistence type="predicted"/>
<dbReference type="KEGG" id="cphy:B5808_18420"/>
<evidence type="ECO:0000256" key="2">
    <source>
        <dbReference type="SAM" id="Phobius"/>
    </source>
</evidence>
<keyword evidence="5" id="KW-1185">Reference proteome</keyword>
<feature type="domain" description="YncI copper-binding" evidence="3">
    <location>
        <begin position="58"/>
        <end position="204"/>
    </location>
</feature>
<sequence>MTTRRVRLRARRTPDLVKRDIVKRRTTLKKTTVLASAAAALAVAGGVLFAAPLAASAHVHVEPDTASAGGYAVLTFRVPNESDTATTSSLTVDLPTDTPVTYVATEPVPGWTAKVVTSTLPTPVTEGDVTITEAPTQVVWTADDGVGIGKAQFQRFPVQVGPLPDVDSITLPAHQGYSDGSVVDWNEPTPASGEEPEHPAPVVYVNAAPPADEDAASVTVASAGSEAASSSGATASSDAGLGLGFGIGGLALGAVALVVSLIALLRRPRTNGASR</sequence>
<evidence type="ECO:0000313" key="4">
    <source>
        <dbReference type="EMBL" id="ARJ06979.1"/>
    </source>
</evidence>
<dbReference type="Proteomes" id="UP000192775">
    <property type="component" value="Chromosome"/>
</dbReference>
<keyword evidence="2" id="KW-0812">Transmembrane</keyword>
<gene>
    <name evidence="4" type="ORF">B5808_18420</name>
</gene>
<organism evidence="4 5">
    <name type="scientific">Cnuibacter physcomitrellae</name>
    <dbReference type="NCBI Taxonomy" id="1619308"/>
    <lineage>
        <taxon>Bacteria</taxon>
        <taxon>Bacillati</taxon>
        <taxon>Actinomycetota</taxon>
        <taxon>Actinomycetes</taxon>
        <taxon>Micrococcales</taxon>
        <taxon>Microbacteriaceae</taxon>
        <taxon>Cnuibacter</taxon>
    </lineage>
</organism>